<keyword evidence="2" id="KW-1185">Reference proteome</keyword>
<dbReference type="EMBL" id="CAJVPY010043777">
    <property type="protein sequence ID" value="CAG8808451.1"/>
    <property type="molecule type" value="Genomic_DNA"/>
</dbReference>
<evidence type="ECO:0000313" key="2">
    <source>
        <dbReference type="Proteomes" id="UP000789405"/>
    </source>
</evidence>
<dbReference type="OrthoDB" id="2444460at2759"/>
<dbReference type="InterPro" id="IPR012337">
    <property type="entry name" value="RNaseH-like_sf"/>
</dbReference>
<proteinExistence type="predicted"/>
<dbReference type="SUPFAM" id="SSF53098">
    <property type="entry name" value="Ribonuclease H-like"/>
    <property type="match status" value="1"/>
</dbReference>
<feature type="non-terminal residue" evidence="1">
    <location>
        <position position="334"/>
    </location>
</feature>
<accession>A0A9N9PCA4</accession>
<feature type="non-terminal residue" evidence="1">
    <location>
        <position position="1"/>
    </location>
</feature>
<name>A0A9N9PCA4_9GLOM</name>
<organism evidence="1 2">
    <name type="scientific">Dentiscutata erythropus</name>
    <dbReference type="NCBI Taxonomy" id="1348616"/>
    <lineage>
        <taxon>Eukaryota</taxon>
        <taxon>Fungi</taxon>
        <taxon>Fungi incertae sedis</taxon>
        <taxon>Mucoromycota</taxon>
        <taxon>Glomeromycotina</taxon>
        <taxon>Glomeromycetes</taxon>
        <taxon>Diversisporales</taxon>
        <taxon>Gigasporaceae</taxon>
        <taxon>Dentiscutata</taxon>
    </lineage>
</organism>
<evidence type="ECO:0000313" key="1">
    <source>
        <dbReference type="EMBL" id="CAG8808451.1"/>
    </source>
</evidence>
<gene>
    <name evidence="1" type="ORF">DERYTH_LOCUS24887</name>
</gene>
<protein>
    <submittedName>
        <fullName evidence="1">6979_t:CDS:1</fullName>
    </submittedName>
</protein>
<reference evidence="1" key="1">
    <citation type="submission" date="2021-06" db="EMBL/GenBank/DDBJ databases">
        <authorList>
            <person name="Kallberg Y."/>
            <person name="Tangrot J."/>
            <person name="Rosling A."/>
        </authorList>
    </citation>
    <scope>NUCLEOTIDE SEQUENCE</scope>
    <source>
        <strain evidence="1">MA453B</strain>
    </source>
</reference>
<dbReference type="Proteomes" id="UP000789405">
    <property type="component" value="Unassembled WGS sequence"/>
</dbReference>
<comment type="caution">
    <text evidence="1">The sequence shown here is derived from an EMBL/GenBank/DDBJ whole genome shotgun (WGS) entry which is preliminary data.</text>
</comment>
<sequence>MIYEHHDKSMARTAVRSLRQAREQNNTAMSIISSDSRVSSNNTRMSEASSIPSHATKSMNLIVVSYAWCRKTLSTKILVEYTEKLKKAKVSILSKSQEPVTIMFDGWKNVHCQEILGAIILSISNQLYIWSTEDISNCSQKTSDVLNTIHTFFEHANDQNLNVVAMVTDSALVYASAQCKIRLQKPMKNTIGITSYFTDKRHLKAISLLRDEQQRVYKTIYSFMRPVTTRWNSYYYCFAMLLRSKRALQSYSILILNYLQHNAANLFDIVYVFGYVAQQYENDVNGFGYKIQQKLEKRWAEWEQPLLLLAIIFYLQYRIQALSDIKFFSLKRIM</sequence>
<dbReference type="AlphaFoldDB" id="A0A9N9PCA4"/>